<proteinExistence type="predicted"/>
<accession>A0AAN5TBW4</accession>
<reference evidence="2" key="2">
    <citation type="submission" date="2019-09" db="EMBL/GenBank/DDBJ databases">
        <authorList>
            <consortium name="NCBI Pathogen Detection Project"/>
        </authorList>
    </citation>
    <scope>NUCLEOTIDE SEQUENCE</scope>
    <source>
        <strain evidence="2">CL18-200174</strain>
    </source>
</reference>
<dbReference type="Proteomes" id="UP000863577">
    <property type="component" value="Unassembled WGS sequence"/>
</dbReference>
<comment type="caution">
    <text evidence="2">The sequence shown here is derived from an EMBL/GenBank/DDBJ whole genome shotgun (WGS) entry which is preliminary data.</text>
</comment>
<evidence type="ECO:0008006" key="4">
    <source>
        <dbReference type="Google" id="ProtNLM"/>
    </source>
</evidence>
<protein>
    <recommendedName>
        <fullName evidence="4">Transporter</fullName>
    </recommendedName>
</protein>
<organism evidence="2 3">
    <name type="scientific">Legionella pneumophila</name>
    <dbReference type="NCBI Taxonomy" id="446"/>
    <lineage>
        <taxon>Bacteria</taxon>
        <taxon>Pseudomonadati</taxon>
        <taxon>Pseudomonadota</taxon>
        <taxon>Gammaproteobacteria</taxon>
        <taxon>Legionellales</taxon>
        <taxon>Legionellaceae</taxon>
        <taxon>Legionella</taxon>
    </lineage>
</organism>
<feature type="signal peptide" evidence="1">
    <location>
        <begin position="1"/>
        <end position="27"/>
    </location>
</feature>
<gene>
    <name evidence="2" type="ORF">JBK99_13175</name>
</gene>
<evidence type="ECO:0000256" key="1">
    <source>
        <dbReference type="SAM" id="SignalP"/>
    </source>
</evidence>
<sequence>MQVKLIKNVIRTWGSLLSLILPLTLQAAAWIQPKEKGLVIGNAQQYTSCQYWTKQGELKHGPCFRQSSIYPYVEYGALSKLTLILSPNFNTFSQSGERVPFSLENVLFGGRYALWEKDWSVFSAQLTYNLPARTGSFGNPLTPSSAYALINRQHFIDVRVLYGTGGALDKKQNNTWYADIEGSYQANMSGAADEIHCNLMLGWKTWGGTLVFELQELNVFTLNNPRNFTFPNYNLVTLMPDIIYWYKPDKAAIQLGVSQDLYGTNIGKGTAPFVALWWRF</sequence>
<dbReference type="EMBL" id="DACWOD010000011">
    <property type="protein sequence ID" value="HAU2397274.1"/>
    <property type="molecule type" value="Genomic_DNA"/>
</dbReference>
<evidence type="ECO:0000313" key="3">
    <source>
        <dbReference type="Proteomes" id="UP000863577"/>
    </source>
</evidence>
<keyword evidence="1" id="KW-0732">Signal</keyword>
<name>A0AAN5TBW4_LEGPN</name>
<dbReference type="RefSeq" id="WP_129914947.1">
    <property type="nucleotide sequence ID" value="NZ_RBGD01000015.1"/>
</dbReference>
<feature type="chain" id="PRO_5042828086" description="Transporter" evidence="1">
    <location>
        <begin position="28"/>
        <end position="280"/>
    </location>
</feature>
<reference evidence="2" key="1">
    <citation type="journal article" date="2018" name="Genome Biol.">
        <title>SKESA: strategic k-mer extension for scrupulous assemblies.</title>
        <authorList>
            <person name="Souvorov A."/>
            <person name="Agarwala R."/>
            <person name="Lipman D.J."/>
        </authorList>
    </citation>
    <scope>NUCLEOTIDE SEQUENCE</scope>
    <source>
        <strain evidence="2">CL18-200174</strain>
    </source>
</reference>
<evidence type="ECO:0000313" key="2">
    <source>
        <dbReference type="EMBL" id="HAU2397274.1"/>
    </source>
</evidence>
<dbReference type="AlphaFoldDB" id="A0AAN5TBW4"/>